<dbReference type="Pfam" id="PF00179">
    <property type="entry name" value="UQ_con"/>
    <property type="match status" value="1"/>
</dbReference>
<evidence type="ECO:0000313" key="3">
    <source>
        <dbReference type="EMBL" id="KAF4666547.1"/>
    </source>
</evidence>
<reference evidence="3 4" key="1">
    <citation type="submission" date="2020-04" db="EMBL/GenBank/DDBJ databases">
        <title>Perkinsus chesapeaki whole genome sequence.</title>
        <authorList>
            <person name="Bogema D.R."/>
        </authorList>
    </citation>
    <scope>NUCLEOTIDE SEQUENCE [LARGE SCALE GENOMIC DNA]</scope>
    <source>
        <strain evidence="3">ATCC PRA-425</strain>
    </source>
</reference>
<evidence type="ECO:0000256" key="1">
    <source>
        <dbReference type="SAM" id="MobiDB-lite"/>
    </source>
</evidence>
<dbReference type="PANTHER" id="PTHR33664">
    <property type="entry name" value="RCG26366"/>
    <property type="match status" value="1"/>
</dbReference>
<feature type="non-terminal residue" evidence="3">
    <location>
        <position position="2235"/>
    </location>
</feature>
<dbReference type="EMBL" id="JAAPAO010000232">
    <property type="protein sequence ID" value="KAF4666547.1"/>
    <property type="molecule type" value="Genomic_DNA"/>
</dbReference>
<feature type="compositionally biased region" description="Low complexity" evidence="1">
    <location>
        <begin position="353"/>
        <end position="362"/>
    </location>
</feature>
<keyword evidence="4" id="KW-1185">Reference proteome</keyword>
<feature type="domain" description="UBC core" evidence="2">
    <location>
        <begin position="29"/>
        <end position="187"/>
    </location>
</feature>
<feature type="compositionally biased region" description="Acidic residues" evidence="1">
    <location>
        <begin position="294"/>
        <end position="307"/>
    </location>
</feature>
<accession>A0A7J6M4W6</accession>
<evidence type="ECO:0000259" key="2">
    <source>
        <dbReference type="PROSITE" id="PS50127"/>
    </source>
</evidence>
<dbReference type="Proteomes" id="UP000591131">
    <property type="component" value="Unassembled WGS sequence"/>
</dbReference>
<feature type="compositionally biased region" description="Basic and acidic residues" evidence="1">
    <location>
        <begin position="279"/>
        <end position="292"/>
    </location>
</feature>
<name>A0A7J6M4W6_PERCH</name>
<dbReference type="SUPFAM" id="SSF54495">
    <property type="entry name" value="UBC-like"/>
    <property type="match status" value="1"/>
</dbReference>
<organism evidence="3 4">
    <name type="scientific">Perkinsus chesapeaki</name>
    <name type="common">Clam parasite</name>
    <name type="synonym">Perkinsus andrewsi</name>
    <dbReference type="NCBI Taxonomy" id="330153"/>
    <lineage>
        <taxon>Eukaryota</taxon>
        <taxon>Sar</taxon>
        <taxon>Alveolata</taxon>
        <taxon>Perkinsozoa</taxon>
        <taxon>Perkinsea</taxon>
        <taxon>Perkinsida</taxon>
        <taxon>Perkinsidae</taxon>
        <taxon>Perkinsus</taxon>
    </lineage>
</organism>
<sequence>MSHENVRPQVIRELLSQLHRQQPINLLNSCGPCALHDDILIGRAAPGDLKPSWLKERRVSLPNGGQDPTEIHAVIRGPDDSPYARGFFTVKLFIEAGFPRAPPRVVFGTRVFHPNVCELTGDVCKLALHRKWRPEQWSLERFIDGLVELMEQPSMDKPLNMTAARLYAADRDGYDRRARLCTVMHALPRPLTPVKRRRASSSGTASEYGGFGGYPTSVDDISLEDFAEDGLIDLAAIAGVKYPTDFPLSLATSGDAPESECSGESGPPSTPCAMSIDGCSERSEGPRRRAPLEIEIDSSSDESEGEELQAYCEEVLVTPRRSERRCSPSSEGRSASRRLAGTPKGGLFSKDASPVTSGSVRVRSSRHCTTPHSPFLGTPVRSKRGPGSSLRRFVNGHLSGCTSSLVVGCSSSAMTMRLLYFKMVISSDAAVECLDRYLAVRQTVTDAGCDSLVLVCGPDGRLNSGSIHCVLHLLYGKVGRALIGSEFSGRAEALNEVFMVITAKADGWSSVAAKSMVMTADLEGDIDEYDSYKTGAFIRALEGSTSIGVCPSVMEGETREDNEVKMCVEKWPLVKAYGYEDFATNGFLTLSHPTVDLGDTLLAGVMSAWTPAAVERAVAGQPIKDLRAAWQQSMAAVERMDLKGEIVPDEIGKPLLELYEYGRVSDDDGVVGGDGRRLKAECWIEKHTCGGMEKDGDCMIWLGVHPETSIACTRTYLIPSHKASEEDIDEIETLTLEAIGLVKEAVSGGGVDYDDRVKVDWIDAYGLISTSRPSGKGNVAVQATVTKAGLRVMYGDTYFLPSGEGRDAVSVTRAIPQLTPAVWGCSAARVEDRRAVEEDARRFLEGHRGVQFGRLLLNLRTSEGGDDSERDATKKLGKLALAPPDAASRSKVGVWRAHGGGGDRTLVGCAQEGLGKISMSGGLRRSQFGQGAGALVADLSGDSRMGIVEGVKGGGLWLAVNIKKKYTLVFQLHRSPFQSGETEDYLPTPSRVLQLWKDNGVPIDLLSVHNLPEEIARFLNDEGSPGRLVAGGALHRFTTPCIEPGSGKGALFIAGLPGSEVSTCRLAARLAHRLNAECLGLSQWKDAGDIPRGSEFLVVWSTTVEDSLEFIIALDSQVDLIGFIVAFLDRQTYFPFGDGQKIRHPLAARLVRACSLVVLPEQSQSQAIYSDLKAMAVSSAGLSTHNPVKMSNMPSCRRRGNQSELFRSFAHSGEHIGGDDSVPMLVGGEERPGEVIEELTEGKREIVCTYSTREMTLLVNPRRSLVEVELELPTAGPGAVLSRESLGNLCRRLGPGRLSEYTDPTKKWPLPGGAVLLAVDAVCVLADREGSAAELLVRVKNSERNCWNYPIEGREDGVVGGQSPRIMATFLLTHGGCIVSDLKEAFSSLLLTRCLPEVTIRTGQNAMIADGVREALIKSVKVEELPNGWLFDGTFYLDTNTGQRSKLRPEVSARLAEYITVMQQEVEAHNAAVAVLRSSAIISEDVSDLCEMVELGDGTYYLVAAYKENAVALASTRSGSKQPYVRCKPVEEPIFRSFGGKFVVQSTCGLSTVRFYFKDQHGAADFAVQWGGVTTVEMVEDYLGKSPVFNSPSLGENLKLVKAAVEHSPDHYFATGRSLEFTVGGNSERISLECDPVTEQGTSKKGYSADEAGSRFAVKVECSEKTKGRVTLNIPFEKNYVASDFAASWGYFTHAIRVNTSKADPEITDLRVELNLDSKRPRERLITYHSVKYTCGAVFFADEVDGAFSMKANCAKIGVWQREDVEFKFKDITEGRRIAYELGGYRGVRSDLLTKIKDGRVFGEKSSIAKVTRASGEVSLADAENTIKQRLEITLEDGETKSMRCLPIEGTNGLRASYGNFLLQAKCSGLFTELLFEDEISMMAFAVEWAGYRPMEEELQIGFRDSATEVQIQPRGVSVATAFPLGMAYAERWASYLDRKDRRLKSRRISIHIPSSYIRFTESFYCHRVKEPVHPVEASNNGGTHYGVTAYCGLIGFDLREPDPSNWQLKVTTVFKDESKALTMAKWWGGYWGISGRDCHQLDIDSKTVAGPNGEIVASVEIDPFFKPPKIVGSTITAAGKDYSCSGVEQTISYLNKNYDISLKCEEKPSNLHCKSRSGSSQFALQFGLFKEVTIAMHQTLLDSCPYVMGDGVTGETSAATLLIKDGVKDVGNRLVQTSKGKAESCEPVEPHMMWVNGKYAFSSQCGGKQTKIGCSAKSAAEDFAWGWGDAEISD</sequence>
<dbReference type="InterPro" id="IPR000608">
    <property type="entry name" value="UBC"/>
</dbReference>
<dbReference type="PROSITE" id="PS50127">
    <property type="entry name" value="UBC_2"/>
    <property type="match status" value="1"/>
</dbReference>
<proteinExistence type="predicted"/>
<dbReference type="Gene3D" id="3.10.110.10">
    <property type="entry name" value="Ubiquitin Conjugating Enzyme"/>
    <property type="match status" value="1"/>
</dbReference>
<dbReference type="SMART" id="SM00212">
    <property type="entry name" value="UBCc"/>
    <property type="match status" value="1"/>
</dbReference>
<gene>
    <name evidence="3" type="primary">UBE2S</name>
    <name evidence="3" type="ORF">FOL47_004046</name>
</gene>
<dbReference type="Pfam" id="PF23281">
    <property type="entry name" value="DAAF9_N"/>
    <property type="match status" value="1"/>
</dbReference>
<dbReference type="InterPro" id="IPR056498">
    <property type="entry name" value="DAAF9_N"/>
</dbReference>
<evidence type="ECO:0000313" key="4">
    <source>
        <dbReference type="Proteomes" id="UP000591131"/>
    </source>
</evidence>
<comment type="caution">
    <text evidence="3">The sequence shown here is derived from an EMBL/GenBank/DDBJ whole genome shotgun (WGS) entry which is preliminary data.</text>
</comment>
<dbReference type="OrthoDB" id="448266at2759"/>
<feature type="region of interest" description="Disordered" evidence="1">
    <location>
        <begin position="322"/>
        <end position="387"/>
    </location>
</feature>
<dbReference type="InterPro" id="IPR040342">
    <property type="entry name" value="DNAAF9"/>
</dbReference>
<dbReference type="PANTHER" id="PTHR33664:SF1">
    <property type="entry name" value="DYNEIN AXONEMAL ASSEMBLY FACTOR 9"/>
    <property type="match status" value="1"/>
</dbReference>
<protein>
    <submittedName>
        <fullName evidence="3">Ubiquitin-conjugating enzyme E2 S</fullName>
    </submittedName>
</protein>
<dbReference type="InterPro" id="IPR016135">
    <property type="entry name" value="UBQ-conjugating_enzyme/RWD"/>
</dbReference>
<feature type="region of interest" description="Disordered" evidence="1">
    <location>
        <begin position="251"/>
        <end position="308"/>
    </location>
</feature>